<protein>
    <submittedName>
        <fullName evidence="14">Cytochrome d ubiquinol oxidase subunit II</fullName>
    </submittedName>
</protein>
<evidence type="ECO:0000256" key="13">
    <source>
        <dbReference type="SAM" id="Phobius"/>
    </source>
</evidence>
<accession>A0A3A9YRE1</accession>
<feature type="transmembrane region" description="Helical" evidence="13">
    <location>
        <begin position="82"/>
        <end position="99"/>
    </location>
</feature>
<evidence type="ECO:0000256" key="7">
    <source>
        <dbReference type="ARBA" id="ARBA00022723"/>
    </source>
</evidence>
<evidence type="ECO:0000256" key="5">
    <source>
        <dbReference type="ARBA" id="ARBA00022617"/>
    </source>
</evidence>
<dbReference type="GO" id="GO:0046872">
    <property type="term" value="F:metal ion binding"/>
    <property type="evidence" value="ECO:0007669"/>
    <property type="project" value="UniProtKB-KW"/>
</dbReference>
<dbReference type="Pfam" id="PF02322">
    <property type="entry name" value="Cyt_bd_oxida_II"/>
    <property type="match status" value="1"/>
</dbReference>
<keyword evidence="6 13" id="KW-0812">Transmembrane</keyword>
<dbReference type="InterPro" id="IPR003317">
    <property type="entry name" value="Cyt-d_oxidase_su2"/>
</dbReference>
<feature type="transmembrane region" description="Helical" evidence="13">
    <location>
        <begin position="297"/>
        <end position="320"/>
    </location>
</feature>
<proteinExistence type="inferred from homology"/>
<keyword evidence="4" id="KW-1003">Cell membrane</keyword>
<feature type="transmembrane region" description="Helical" evidence="13">
    <location>
        <begin position="195"/>
        <end position="215"/>
    </location>
</feature>
<keyword evidence="8" id="KW-0249">Electron transport</keyword>
<evidence type="ECO:0000313" key="14">
    <source>
        <dbReference type="EMBL" id="RKN38034.1"/>
    </source>
</evidence>
<evidence type="ECO:0000256" key="1">
    <source>
        <dbReference type="ARBA" id="ARBA00004651"/>
    </source>
</evidence>
<sequence>MQLTDVWFLVIAVLWTGYFFLEGFDFGVGVLSGTLARDRAERRVLINTIGPVWDGNEVWLIAAGGATFAAFPEWYASLFSGFYLPLVAVLVCLIVRGLAFEYRAKRPGERWQRNWERAVFWCSLAVAFLWGVTFANLVRGVPLDSAHEFTGGLGDLLSPYALLGGVVAVVTFTFHGATFTALKTVGDIRTRARRAAGWLGLAAGGLGGGFLLWTQADGGNARSLAALALAGVALLAALAATARGREGYAFAFSGLLVVAGAATLFLALYPDVMPSSPAPEWSLTVDNAASAPYTLRIMTWCAALATPLVLVYQGWTYWVFRQRIGTRHLAPPAHAAHPAHGAEEADGAGTGTGHGETAHGRRAPAAVEGGEPREEGPAGSATARGPRVPS</sequence>
<keyword evidence="7" id="KW-0479">Metal-binding</keyword>
<feature type="transmembrane region" description="Helical" evidence="13">
    <location>
        <begin position="158"/>
        <end position="183"/>
    </location>
</feature>
<dbReference type="PANTHER" id="PTHR43141:SF5">
    <property type="entry name" value="CYTOCHROME BD-I UBIQUINOL OXIDASE SUBUNIT 2"/>
    <property type="match status" value="1"/>
</dbReference>
<dbReference type="PIRSF" id="PIRSF000267">
    <property type="entry name" value="Cyt_oxidse_sub2"/>
    <property type="match status" value="1"/>
</dbReference>
<keyword evidence="15" id="KW-1185">Reference proteome</keyword>
<feature type="transmembrane region" description="Helical" evidence="13">
    <location>
        <begin position="119"/>
        <end position="138"/>
    </location>
</feature>
<dbReference type="GO" id="GO:0009055">
    <property type="term" value="F:electron transfer activity"/>
    <property type="evidence" value="ECO:0007669"/>
    <property type="project" value="TreeGrafter"/>
</dbReference>
<evidence type="ECO:0000256" key="10">
    <source>
        <dbReference type="ARBA" id="ARBA00023004"/>
    </source>
</evidence>
<dbReference type="OrthoDB" id="9776710at2"/>
<organism evidence="14 15">
    <name type="scientific">Streptomyces hoynatensis</name>
    <dbReference type="NCBI Taxonomy" id="1141874"/>
    <lineage>
        <taxon>Bacteria</taxon>
        <taxon>Bacillati</taxon>
        <taxon>Actinomycetota</taxon>
        <taxon>Actinomycetes</taxon>
        <taxon>Kitasatosporales</taxon>
        <taxon>Streptomycetaceae</taxon>
        <taxon>Streptomyces</taxon>
    </lineage>
</organism>
<dbReference type="PANTHER" id="PTHR43141">
    <property type="entry name" value="CYTOCHROME BD2 SUBUNIT II"/>
    <property type="match status" value="1"/>
</dbReference>
<keyword evidence="10" id="KW-0408">Iron</keyword>
<dbReference type="Proteomes" id="UP000272474">
    <property type="component" value="Unassembled WGS sequence"/>
</dbReference>
<gene>
    <name evidence="14" type="primary">cydB</name>
    <name evidence="14" type="ORF">D7294_25960</name>
</gene>
<feature type="transmembrane region" description="Helical" evidence="13">
    <location>
        <begin position="248"/>
        <end position="269"/>
    </location>
</feature>
<evidence type="ECO:0000256" key="4">
    <source>
        <dbReference type="ARBA" id="ARBA00022475"/>
    </source>
</evidence>
<keyword evidence="5" id="KW-0349">Heme</keyword>
<evidence type="ECO:0000256" key="8">
    <source>
        <dbReference type="ARBA" id="ARBA00022982"/>
    </source>
</evidence>
<evidence type="ECO:0000256" key="9">
    <source>
        <dbReference type="ARBA" id="ARBA00022989"/>
    </source>
</evidence>
<comment type="caution">
    <text evidence="14">The sequence shown here is derived from an EMBL/GenBank/DDBJ whole genome shotgun (WGS) entry which is preliminary data.</text>
</comment>
<dbReference type="GO" id="GO:0070069">
    <property type="term" value="C:cytochrome complex"/>
    <property type="evidence" value="ECO:0007669"/>
    <property type="project" value="TreeGrafter"/>
</dbReference>
<reference evidence="14 15" key="1">
    <citation type="journal article" date="2014" name="Int. J. Syst. Evol. Microbiol.">
        <title>Streptomyces hoynatensis sp. nov., isolated from deep marine sediment.</title>
        <authorList>
            <person name="Veyisoglu A."/>
            <person name="Sahin N."/>
        </authorList>
    </citation>
    <scope>NUCLEOTIDE SEQUENCE [LARGE SCALE GENOMIC DNA]</scope>
    <source>
        <strain evidence="14 15">KCTC 29097</strain>
    </source>
</reference>
<dbReference type="EMBL" id="RBAL01000020">
    <property type="protein sequence ID" value="RKN38034.1"/>
    <property type="molecule type" value="Genomic_DNA"/>
</dbReference>
<evidence type="ECO:0000256" key="12">
    <source>
        <dbReference type="SAM" id="MobiDB-lite"/>
    </source>
</evidence>
<evidence type="ECO:0000313" key="15">
    <source>
        <dbReference type="Proteomes" id="UP000272474"/>
    </source>
</evidence>
<evidence type="ECO:0000256" key="2">
    <source>
        <dbReference type="ARBA" id="ARBA00007543"/>
    </source>
</evidence>
<keyword evidence="11 13" id="KW-0472">Membrane</keyword>
<feature type="transmembrane region" description="Helical" evidence="13">
    <location>
        <begin position="6"/>
        <end position="36"/>
    </location>
</feature>
<feature type="transmembrane region" description="Helical" evidence="13">
    <location>
        <begin position="221"/>
        <end position="241"/>
    </location>
</feature>
<feature type="region of interest" description="Disordered" evidence="12">
    <location>
        <begin position="332"/>
        <end position="390"/>
    </location>
</feature>
<comment type="similarity">
    <text evidence="2">Belongs to the cytochrome ubiquinol oxidase subunit 2 family.</text>
</comment>
<dbReference type="NCBIfam" id="TIGR00203">
    <property type="entry name" value="cydB"/>
    <property type="match status" value="1"/>
</dbReference>
<evidence type="ECO:0000256" key="3">
    <source>
        <dbReference type="ARBA" id="ARBA00022448"/>
    </source>
</evidence>
<dbReference type="GO" id="GO:0005886">
    <property type="term" value="C:plasma membrane"/>
    <property type="evidence" value="ECO:0007669"/>
    <property type="project" value="UniProtKB-SubCell"/>
</dbReference>
<comment type="subcellular location">
    <subcellularLocation>
        <location evidence="1">Cell membrane</location>
        <topology evidence="1">Multi-pass membrane protein</topology>
    </subcellularLocation>
</comment>
<dbReference type="GO" id="GO:0019646">
    <property type="term" value="P:aerobic electron transport chain"/>
    <property type="evidence" value="ECO:0007669"/>
    <property type="project" value="TreeGrafter"/>
</dbReference>
<dbReference type="GO" id="GO:0016682">
    <property type="term" value="F:oxidoreductase activity, acting on diphenols and related substances as donors, oxygen as acceptor"/>
    <property type="evidence" value="ECO:0007669"/>
    <property type="project" value="TreeGrafter"/>
</dbReference>
<keyword evidence="9 13" id="KW-1133">Transmembrane helix</keyword>
<dbReference type="AlphaFoldDB" id="A0A3A9YRE1"/>
<keyword evidence="3" id="KW-0813">Transport</keyword>
<name>A0A3A9YRE1_9ACTN</name>
<evidence type="ECO:0000256" key="6">
    <source>
        <dbReference type="ARBA" id="ARBA00022692"/>
    </source>
</evidence>
<evidence type="ECO:0000256" key="11">
    <source>
        <dbReference type="ARBA" id="ARBA00023136"/>
    </source>
</evidence>